<sequence>MLQICDQQSLMTVGDDVVPYKFGEKSSQTLSSTGYQNMAFKAYNGLGHPGSVILDFIINETTEKGFEL</sequence>
<organism evidence="1 2">
    <name type="scientific">Prunus yedoensis var. nudiflora</name>
    <dbReference type="NCBI Taxonomy" id="2094558"/>
    <lineage>
        <taxon>Eukaryota</taxon>
        <taxon>Viridiplantae</taxon>
        <taxon>Streptophyta</taxon>
        <taxon>Embryophyta</taxon>
        <taxon>Tracheophyta</taxon>
        <taxon>Spermatophyta</taxon>
        <taxon>Magnoliopsida</taxon>
        <taxon>eudicotyledons</taxon>
        <taxon>Gunneridae</taxon>
        <taxon>Pentapetalae</taxon>
        <taxon>rosids</taxon>
        <taxon>fabids</taxon>
        <taxon>Rosales</taxon>
        <taxon>Rosaceae</taxon>
        <taxon>Amygdaloideae</taxon>
        <taxon>Amygdaleae</taxon>
        <taxon>Prunus</taxon>
    </lineage>
</organism>
<proteinExistence type="predicted"/>
<accession>A0A314ZF99</accession>
<comment type="caution">
    <text evidence="1">The sequence shown here is derived from an EMBL/GenBank/DDBJ whole genome shotgun (WGS) entry which is preliminary data.</text>
</comment>
<gene>
    <name evidence="1" type="ORF">Pyn_03188</name>
</gene>
<name>A0A314ZF99_PRUYE</name>
<keyword evidence="2" id="KW-1185">Reference proteome</keyword>
<protein>
    <submittedName>
        <fullName evidence="1">Uncharacterized protein</fullName>
    </submittedName>
</protein>
<evidence type="ECO:0000313" key="1">
    <source>
        <dbReference type="EMBL" id="PQQ18525.1"/>
    </source>
</evidence>
<dbReference type="EMBL" id="PJQY01000104">
    <property type="protein sequence ID" value="PQQ18525.1"/>
    <property type="molecule type" value="Genomic_DNA"/>
</dbReference>
<reference evidence="1 2" key="1">
    <citation type="submission" date="2018-02" db="EMBL/GenBank/DDBJ databases">
        <title>Draft genome of wild Prunus yedoensis var. nudiflora.</title>
        <authorList>
            <person name="Baek S."/>
            <person name="Kim J.-H."/>
            <person name="Choi K."/>
            <person name="Kim G.-B."/>
            <person name="Cho A."/>
            <person name="Jang H."/>
            <person name="Shin C.-H."/>
            <person name="Yu H.-J."/>
            <person name="Mun J.-H."/>
        </authorList>
    </citation>
    <scope>NUCLEOTIDE SEQUENCE [LARGE SCALE GENOMIC DNA]</scope>
    <source>
        <strain evidence="2">cv. Jeju island</strain>
        <tissue evidence="1">Leaf</tissue>
    </source>
</reference>
<dbReference type="AlphaFoldDB" id="A0A314ZF99"/>
<dbReference type="STRING" id="2094558.A0A314ZF99"/>
<dbReference type="OrthoDB" id="2418081at2759"/>
<evidence type="ECO:0000313" key="2">
    <source>
        <dbReference type="Proteomes" id="UP000250321"/>
    </source>
</evidence>
<dbReference type="Proteomes" id="UP000250321">
    <property type="component" value="Unassembled WGS sequence"/>
</dbReference>